<accession>A0A6M4GTA8</accession>
<evidence type="ECO:0000313" key="3">
    <source>
        <dbReference type="Proteomes" id="UP000501534"/>
    </source>
</evidence>
<proteinExistence type="predicted"/>
<evidence type="ECO:0000313" key="2">
    <source>
        <dbReference type="EMBL" id="QJR09724.1"/>
    </source>
</evidence>
<dbReference type="PANTHER" id="PTHR37826:SF3">
    <property type="entry name" value="J DOMAIN-CONTAINING PROTEIN"/>
    <property type="match status" value="1"/>
</dbReference>
<dbReference type="NCBIfam" id="TIGR01053">
    <property type="entry name" value="LSD1"/>
    <property type="match status" value="1"/>
</dbReference>
<dbReference type="AlphaFoldDB" id="A0A6M4GTA8"/>
<keyword evidence="3" id="KW-1185">Reference proteome</keyword>
<evidence type="ECO:0008006" key="4">
    <source>
        <dbReference type="Google" id="ProtNLM"/>
    </source>
</evidence>
<dbReference type="KEGG" id="uru:DSM104443_00774"/>
<keyword evidence="1" id="KW-0812">Transmembrane</keyword>
<evidence type="ECO:0000256" key="1">
    <source>
        <dbReference type="SAM" id="Phobius"/>
    </source>
</evidence>
<dbReference type="EMBL" id="CP053069">
    <property type="protein sequence ID" value="QJR09724.1"/>
    <property type="molecule type" value="Genomic_DNA"/>
</dbReference>
<dbReference type="PANTHER" id="PTHR37826">
    <property type="entry name" value="FLOTILLIN BAND_7_5 DOMAIN PROTEIN"/>
    <property type="match status" value="1"/>
</dbReference>
<keyword evidence="1" id="KW-1133">Transmembrane helix</keyword>
<protein>
    <recommendedName>
        <fullName evidence="4">Primosomal protein N' (Replication factor Y)-superfamily II helicase</fullName>
    </recommendedName>
</protein>
<reference evidence="2 3" key="1">
    <citation type="submission" date="2020-04" db="EMBL/GenBank/DDBJ databases">
        <title>Usitatibacter rugosus gen. nov., sp. nov. and Usitatibacter palustris sp. nov., novel members of Usitatibacteraceae fam. nov. within the order Nitrosomonadales isolated from soil.</title>
        <authorList>
            <person name="Huber K.J."/>
            <person name="Neumann-Schaal M."/>
            <person name="Geppert A."/>
            <person name="Luckner M."/>
            <person name="Wanner G."/>
            <person name="Overmann J."/>
        </authorList>
    </citation>
    <scope>NUCLEOTIDE SEQUENCE [LARGE SCALE GENOMIC DNA]</scope>
    <source>
        <strain evidence="2 3">0125_3</strain>
    </source>
</reference>
<organism evidence="2 3">
    <name type="scientific">Usitatibacter rugosus</name>
    <dbReference type="NCBI Taxonomy" id="2732067"/>
    <lineage>
        <taxon>Bacteria</taxon>
        <taxon>Pseudomonadati</taxon>
        <taxon>Pseudomonadota</taxon>
        <taxon>Betaproteobacteria</taxon>
        <taxon>Nitrosomonadales</taxon>
        <taxon>Usitatibacteraceae</taxon>
        <taxon>Usitatibacter</taxon>
    </lineage>
</organism>
<dbReference type="RefSeq" id="WP_171089672.1">
    <property type="nucleotide sequence ID" value="NZ_CP053069.1"/>
</dbReference>
<dbReference type="Proteomes" id="UP000501534">
    <property type="component" value="Chromosome"/>
</dbReference>
<gene>
    <name evidence="2" type="ORF">DSM104443_00774</name>
</gene>
<feature type="transmembrane region" description="Helical" evidence="1">
    <location>
        <begin position="354"/>
        <end position="375"/>
    </location>
</feature>
<keyword evidence="1" id="KW-0472">Membrane</keyword>
<name>A0A6M4GTA8_9PROT</name>
<sequence>MSEADSSEARTQDRPEADFIRTFPCGGCGAKLSFAPGTRTLKCEFCGTANEIEADDTRVEELPFDTYLKALEGREEMVQAETVKCAKCGAEQTLGDNLFASACTFCSSPIVSKGYAARRIKPKAIVPFQVDHKRAQDEFRRWVKSLWLAPNDLKRYAQSDAGMTGLYLPYWTYDCNTATHYTGERGEDYYTDERVETTDSQGRTSVSTQRRKHTRWSAVSGSVEAFHDDVIVMASHSLPRTMHGAATAWNLKGLVPYQPEFVGGFRAEAYQVGLSEGFPIAKEDIDATVYGLIRRDIGGDQQRVHQVSTQYSNVTFKHVLLPVWISAYRYRDKVFRFLVNGQTGEVSGDSPTSWVKVTMLTIAVVIGIFILLVLFSN</sequence>